<accession>T1C067</accession>
<comment type="caution">
    <text evidence="1">The sequence shown here is derived from an EMBL/GenBank/DDBJ whole genome shotgun (WGS) entry which is preliminary data.</text>
</comment>
<dbReference type="InterPro" id="IPR036849">
    <property type="entry name" value="Enolase-like_C_sf"/>
</dbReference>
<dbReference type="AlphaFoldDB" id="T1C067"/>
<sequence length="72" mass="7828">GRAFNIALASNQLVDMPGDTSPNEKYFSRDIVRNVFKMEKGTISPFESPGIGVILDTEYVGMMSTSSGEIPI</sequence>
<gene>
    <name evidence="1" type="ORF">B1B_00493</name>
</gene>
<dbReference type="SUPFAM" id="SSF51604">
    <property type="entry name" value="Enolase C-terminal domain-like"/>
    <property type="match status" value="1"/>
</dbReference>
<dbReference type="Gene3D" id="3.20.20.120">
    <property type="entry name" value="Enolase-like C-terminal domain"/>
    <property type="match status" value="1"/>
</dbReference>
<protein>
    <submittedName>
        <fullName evidence="1">N-acylamino acid racemase</fullName>
    </submittedName>
</protein>
<feature type="non-terminal residue" evidence="1">
    <location>
        <position position="1"/>
    </location>
</feature>
<evidence type="ECO:0000313" key="1">
    <source>
        <dbReference type="EMBL" id="EQD78866.1"/>
    </source>
</evidence>
<name>T1C067_9ZZZZ</name>
<dbReference type="EMBL" id="AUZY01000377">
    <property type="protein sequence ID" value="EQD78866.1"/>
    <property type="molecule type" value="Genomic_DNA"/>
</dbReference>
<organism evidence="1">
    <name type="scientific">mine drainage metagenome</name>
    <dbReference type="NCBI Taxonomy" id="410659"/>
    <lineage>
        <taxon>unclassified sequences</taxon>
        <taxon>metagenomes</taxon>
        <taxon>ecological metagenomes</taxon>
    </lineage>
</organism>
<reference evidence="1" key="1">
    <citation type="submission" date="2013-08" db="EMBL/GenBank/DDBJ databases">
        <authorList>
            <person name="Mendez C."/>
            <person name="Richter M."/>
            <person name="Ferrer M."/>
            <person name="Sanchez J."/>
        </authorList>
    </citation>
    <scope>NUCLEOTIDE SEQUENCE</scope>
</reference>
<proteinExistence type="predicted"/>
<reference evidence="1" key="2">
    <citation type="journal article" date="2014" name="ISME J.">
        <title>Microbial stratification in low pH oxic and suboxic macroscopic growths along an acid mine drainage.</title>
        <authorList>
            <person name="Mendez-Garcia C."/>
            <person name="Mesa V."/>
            <person name="Sprenger R.R."/>
            <person name="Richter M."/>
            <person name="Diez M.S."/>
            <person name="Solano J."/>
            <person name="Bargiela R."/>
            <person name="Golyshina O.V."/>
            <person name="Manteca A."/>
            <person name="Ramos J.L."/>
            <person name="Gallego J.R."/>
            <person name="Llorente I."/>
            <person name="Martins Dos Santos V.A."/>
            <person name="Jensen O.N."/>
            <person name="Pelaez A.I."/>
            <person name="Sanchez J."/>
            <person name="Ferrer M."/>
        </authorList>
    </citation>
    <scope>NUCLEOTIDE SEQUENCE</scope>
</reference>